<accession>A0A4C1USY4</accession>
<evidence type="ECO:0000313" key="2">
    <source>
        <dbReference type="EMBL" id="GBP28924.1"/>
    </source>
</evidence>
<dbReference type="Proteomes" id="UP000299102">
    <property type="component" value="Unassembled WGS sequence"/>
</dbReference>
<keyword evidence="1" id="KW-0812">Transmembrane</keyword>
<dbReference type="AlphaFoldDB" id="A0A4C1USY4"/>
<feature type="transmembrane region" description="Helical" evidence="1">
    <location>
        <begin position="222"/>
        <end position="245"/>
    </location>
</feature>
<protein>
    <submittedName>
        <fullName evidence="2">Uncharacterized protein</fullName>
    </submittedName>
</protein>
<comment type="caution">
    <text evidence="2">The sequence shown here is derived from an EMBL/GenBank/DDBJ whole genome shotgun (WGS) entry which is preliminary data.</text>
</comment>
<proteinExistence type="predicted"/>
<keyword evidence="1" id="KW-1133">Transmembrane helix</keyword>
<organism evidence="2 3">
    <name type="scientific">Eumeta variegata</name>
    <name type="common">Bagworm moth</name>
    <name type="synonym">Eumeta japonica</name>
    <dbReference type="NCBI Taxonomy" id="151549"/>
    <lineage>
        <taxon>Eukaryota</taxon>
        <taxon>Metazoa</taxon>
        <taxon>Ecdysozoa</taxon>
        <taxon>Arthropoda</taxon>
        <taxon>Hexapoda</taxon>
        <taxon>Insecta</taxon>
        <taxon>Pterygota</taxon>
        <taxon>Neoptera</taxon>
        <taxon>Endopterygota</taxon>
        <taxon>Lepidoptera</taxon>
        <taxon>Glossata</taxon>
        <taxon>Ditrysia</taxon>
        <taxon>Tineoidea</taxon>
        <taxon>Psychidae</taxon>
        <taxon>Oiketicinae</taxon>
        <taxon>Eumeta</taxon>
    </lineage>
</organism>
<sequence>MERSSQNKHHVIPVQTKHCFARTEIESHAFDINNHSTLGFGPDQVLNFDPGSALYSSSRVPFRYRSRLQFSRARSDCFEKLPLFRQLSEFPTQDTSFSAVIGLFGIAPPAPPARRSLPADDSPRAKRRLSFSTYCASKWVSFMKSAPSGAERRQMEPKLAAMKLVTKTSQWCKMKGNAGEKKEESGSAELAHHNIRRRFRAAKIPITTTFRQNHHDCLRHDLIVVVVTILVTPLILFMFVVTLTVETFGTDIEIKNTGGSGLKLNMGLELAKSVTGIEVKSRTEIKIESGNKIGIDSRID</sequence>
<name>A0A4C1USY4_EUMVA</name>
<keyword evidence="3" id="KW-1185">Reference proteome</keyword>
<evidence type="ECO:0000256" key="1">
    <source>
        <dbReference type="SAM" id="Phobius"/>
    </source>
</evidence>
<gene>
    <name evidence="2" type="ORF">EVAR_93569_1</name>
</gene>
<dbReference type="EMBL" id="BGZK01000213">
    <property type="protein sequence ID" value="GBP28924.1"/>
    <property type="molecule type" value="Genomic_DNA"/>
</dbReference>
<evidence type="ECO:0000313" key="3">
    <source>
        <dbReference type="Proteomes" id="UP000299102"/>
    </source>
</evidence>
<keyword evidence="1" id="KW-0472">Membrane</keyword>
<reference evidence="2 3" key="1">
    <citation type="journal article" date="2019" name="Commun. Biol.">
        <title>The bagworm genome reveals a unique fibroin gene that provides high tensile strength.</title>
        <authorList>
            <person name="Kono N."/>
            <person name="Nakamura H."/>
            <person name="Ohtoshi R."/>
            <person name="Tomita M."/>
            <person name="Numata K."/>
            <person name="Arakawa K."/>
        </authorList>
    </citation>
    <scope>NUCLEOTIDE SEQUENCE [LARGE SCALE GENOMIC DNA]</scope>
</reference>